<dbReference type="OrthoDB" id="7960984at2"/>
<dbReference type="Proteomes" id="UP000190675">
    <property type="component" value="Chromosome I"/>
</dbReference>
<dbReference type="PROSITE" id="PS51257">
    <property type="entry name" value="PROKAR_LIPOPROTEIN"/>
    <property type="match status" value="1"/>
</dbReference>
<sequence>MRSATALCAAAGIAASCLAVAAPAQADYYVIRWDNTGICQIWNEDLRYKPLQWPSDYKVVGKPVPTLSAAMAVQATMRQQRHCTL</sequence>
<proteinExistence type="predicted"/>
<keyword evidence="1" id="KW-0732">Signal</keyword>
<protein>
    <submittedName>
        <fullName evidence="2">Uncharacterized protein</fullName>
    </submittedName>
</protein>
<name>A0A1M5GZH0_9BRAD</name>
<feature type="signal peptide" evidence="1">
    <location>
        <begin position="1"/>
        <end position="21"/>
    </location>
</feature>
<gene>
    <name evidence="2" type="ORF">SAMN05444169_0483</name>
</gene>
<evidence type="ECO:0000313" key="2">
    <source>
        <dbReference type="EMBL" id="SHG09163.1"/>
    </source>
</evidence>
<dbReference type="AlphaFoldDB" id="A0A1M5GZH0"/>
<reference evidence="2 3" key="1">
    <citation type="submission" date="2016-11" db="EMBL/GenBank/DDBJ databases">
        <authorList>
            <person name="Jaros S."/>
            <person name="Januszkiewicz K."/>
            <person name="Wedrychowicz H."/>
        </authorList>
    </citation>
    <scope>NUCLEOTIDE SEQUENCE [LARGE SCALE GENOMIC DNA]</scope>
    <source>
        <strain evidence="2 3">GAS242</strain>
    </source>
</reference>
<dbReference type="EMBL" id="LT670818">
    <property type="protein sequence ID" value="SHG09163.1"/>
    <property type="molecule type" value="Genomic_DNA"/>
</dbReference>
<dbReference type="RefSeq" id="WP_079572827.1">
    <property type="nucleotide sequence ID" value="NZ_LT670818.1"/>
</dbReference>
<evidence type="ECO:0000256" key="1">
    <source>
        <dbReference type="SAM" id="SignalP"/>
    </source>
</evidence>
<organism evidence="2 3">
    <name type="scientific">Bradyrhizobium erythrophlei</name>
    <dbReference type="NCBI Taxonomy" id="1437360"/>
    <lineage>
        <taxon>Bacteria</taxon>
        <taxon>Pseudomonadati</taxon>
        <taxon>Pseudomonadota</taxon>
        <taxon>Alphaproteobacteria</taxon>
        <taxon>Hyphomicrobiales</taxon>
        <taxon>Nitrobacteraceae</taxon>
        <taxon>Bradyrhizobium</taxon>
    </lineage>
</organism>
<accession>A0A1M5GZH0</accession>
<feature type="chain" id="PRO_5012567487" evidence="1">
    <location>
        <begin position="22"/>
        <end position="85"/>
    </location>
</feature>
<evidence type="ECO:0000313" key="3">
    <source>
        <dbReference type="Proteomes" id="UP000190675"/>
    </source>
</evidence>